<dbReference type="SUPFAM" id="SSF103088">
    <property type="entry name" value="OmpA-like"/>
    <property type="match status" value="1"/>
</dbReference>
<dbReference type="InterPro" id="IPR006664">
    <property type="entry name" value="OMP_bac"/>
</dbReference>
<keyword evidence="3" id="KW-0998">Cell outer membrane</keyword>
<dbReference type="PRINTS" id="PR01023">
    <property type="entry name" value="NAFLGMOTY"/>
</dbReference>
<evidence type="ECO:0000259" key="5">
    <source>
        <dbReference type="PROSITE" id="PS51123"/>
    </source>
</evidence>
<evidence type="ECO:0000256" key="3">
    <source>
        <dbReference type="ARBA" id="ARBA00023237"/>
    </source>
</evidence>
<evidence type="ECO:0000256" key="1">
    <source>
        <dbReference type="ARBA" id="ARBA00004442"/>
    </source>
</evidence>
<dbReference type="PRINTS" id="PR01021">
    <property type="entry name" value="OMPADOMAIN"/>
</dbReference>
<gene>
    <name evidence="6" type="ORF">F2Z80_14745</name>
</gene>
<evidence type="ECO:0000313" key="7">
    <source>
        <dbReference type="Proteomes" id="UP000326687"/>
    </source>
</evidence>
<proteinExistence type="predicted"/>
<feature type="domain" description="OmpA-like" evidence="5">
    <location>
        <begin position="139"/>
        <end position="256"/>
    </location>
</feature>
<dbReference type="CDD" id="cd07185">
    <property type="entry name" value="OmpA_C-like"/>
    <property type="match status" value="1"/>
</dbReference>
<dbReference type="AlphaFoldDB" id="A0A5N3S8Q5"/>
<dbReference type="InterPro" id="IPR036737">
    <property type="entry name" value="OmpA-like_sf"/>
</dbReference>
<dbReference type="Pfam" id="PF18393">
    <property type="entry name" value="MotY_N"/>
    <property type="match status" value="1"/>
</dbReference>
<sequence>MDLSTWSYKGNKFECNLKHSDVPQGKFYFRSEAGGRNLFFVDVNDSKWNRVLLEGKSPPWEKKVAIKEKASYSSTRENHRIIFSEGVNSLIEDIKSGSWIQLSFSGNESYVTKRITLPTIQIQQALTFYQQCRENLPKFSFTQARDQSIYFQLGQTTLEPSQESIIADLYRYVEVDDRVAAILIDGHTDNVGSKFTNLNISRQRAEEVAETLIHFGIDRNLIQIRAHGDRYPIASNASPVGQAKNRRVRLRLVRDNERITDIEKSEVEQPSPLKQEKVQVQ</sequence>
<comment type="caution">
    <text evidence="6">The sequence shown here is derived from an EMBL/GenBank/DDBJ whole genome shotgun (WGS) entry which is preliminary data.</text>
</comment>
<accession>A0A5N3S8Q5</accession>
<comment type="subcellular location">
    <subcellularLocation>
        <location evidence="1">Cell outer membrane</location>
    </subcellularLocation>
</comment>
<dbReference type="PROSITE" id="PS51123">
    <property type="entry name" value="OMPA_2"/>
    <property type="match status" value="1"/>
</dbReference>
<dbReference type="InterPro" id="IPR041544">
    <property type="entry name" value="MotY_N"/>
</dbReference>
<evidence type="ECO:0000313" key="6">
    <source>
        <dbReference type="EMBL" id="KAB0302371.1"/>
    </source>
</evidence>
<protein>
    <submittedName>
        <fullName evidence="6">OmpA family protein</fullName>
    </submittedName>
</protein>
<evidence type="ECO:0000256" key="4">
    <source>
        <dbReference type="PROSITE-ProRule" id="PRU00473"/>
    </source>
</evidence>
<dbReference type="Proteomes" id="UP000326687">
    <property type="component" value="Unassembled WGS sequence"/>
</dbReference>
<keyword evidence="2 4" id="KW-0472">Membrane</keyword>
<dbReference type="Pfam" id="PF00691">
    <property type="entry name" value="OmpA"/>
    <property type="match status" value="1"/>
</dbReference>
<evidence type="ECO:0000256" key="2">
    <source>
        <dbReference type="ARBA" id="ARBA00023136"/>
    </source>
</evidence>
<dbReference type="EMBL" id="VXDD01000002">
    <property type="protein sequence ID" value="KAB0302371.1"/>
    <property type="molecule type" value="Genomic_DNA"/>
</dbReference>
<dbReference type="PANTHER" id="PTHR30329">
    <property type="entry name" value="STATOR ELEMENT OF FLAGELLAR MOTOR COMPLEX"/>
    <property type="match status" value="1"/>
</dbReference>
<organism evidence="6 7">
    <name type="scientific">Vibrio fortis</name>
    <dbReference type="NCBI Taxonomy" id="212667"/>
    <lineage>
        <taxon>Bacteria</taxon>
        <taxon>Pseudomonadati</taxon>
        <taxon>Pseudomonadota</taxon>
        <taxon>Gammaproteobacteria</taxon>
        <taxon>Vibrionales</taxon>
        <taxon>Vibrionaceae</taxon>
        <taxon>Vibrio</taxon>
    </lineage>
</organism>
<dbReference type="GO" id="GO:0009279">
    <property type="term" value="C:cell outer membrane"/>
    <property type="evidence" value="ECO:0007669"/>
    <property type="project" value="UniProtKB-SubCell"/>
</dbReference>
<dbReference type="InterPro" id="IPR050330">
    <property type="entry name" value="Bact_OuterMem_StrucFunc"/>
</dbReference>
<dbReference type="InterPro" id="IPR006665">
    <property type="entry name" value="OmpA-like"/>
</dbReference>
<name>A0A5N3S8Q5_9VIBR</name>
<reference evidence="6 7" key="1">
    <citation type="submission" date="2019-09" db="EMBL/GenBank/DDBJ databases">
        <title>Vibrio Fortis S7-72.</title>
        <authorList>
            <person name="Das S.K."/>
        </authorList>
    </citation>
    <scope>NUCLEOTIDE SEQUENCE [LARGE SCALE GENOMIC DNA]</scope>
    <source>
        <strain evidence="6 7">S7-72</strain>
    </source>
</reference>
<dbReference type="Gene3D" id="3.30.1330.60">
    <property type="entry name" value="OmpA-like domain"/>
    <property type="match status" value="1"/>
</dbReference>
<dbReference type="PANTHER" id="PTHR30329:SF21">
    <property type="entry name" value="LIPOPROTEIN YIAD-RELATED"/>
    <property type="match status" value="1"/>
</dbReference>